<reference evidence="2 3" key="1">
    <citation type="journal article" date="2023" name="Mol. Biol. Evol.">
        <title>Genomics of Secondarily Temperate Adaptation in the Only Non-Antarctic Icefish.</title>
        <authorList>
            <person name="Rivera-Colon A.G."/>
            <person name="Rayamajhi N."/>
            <person name="Minhas B.F."/>
            <person name="Madrigal G."/>
            <person name="Bilyk K.T."/>
            <person name="Yoon V."/>
            <person name="Hune M."/>
            <person name="Gregory S."/>
            <person name="Cheng C.H.C."/>
            <person name="Catchen J.M."/>
        </authorList>
    </citation>
    <scope>NUCLEOTIDE SEQUENCE [LARGE SCALE GENOMIC DNA]</scope>
    <source>
        <strain evidence="2">JC2023a</strain>
    </source>
</reference>
<evidence type="ECO:0000313" key="3">
    <source>
        <dbReference type="Proteomes" id="UP001335648"/>
    </source>
</evidence>
<proteinExistence type="predicted"/>
<evidence type="ECO:0000256" key="1">
    <source>
        <dbReference type="SAM" id="MobiDB-lite"/>
    </source>
</evidence>
<protein>
    <submittedName>
        <fullName evidence="2">Uncharacterized protein</fullName>
    </submittedName>
</protein>
<dbReference type="AlphaFoldDB" id="A0AAN8BV34"/>
<name>A0AAN8BV34_9TELE</name>
<comment type="caution">
    <text evidence="2">The sequence shown here is derived from an EMBL/GenBank/DDBJ whole genome shotgun (WGS) entry which is preliminary data.</text>
</comment>
<evidence type="ECO:0000313" key="2">
    <source>
        <dbReference type="EMBL" id="KAK5890808.1"/>
    </source>
</evidence>
<gene>
    <name evidence="2" type="ORF">CesoFtcFv8_014292</name>
</gene>
<keyword evidence="3" id="KW-1185">Reference proteome</keyword>
<dbReference type="EMBL" id="JAULUE010002056">
    <property type="protein sequence ID" value="KAK5890808.1"/>
    <property type="molecule type" value="Genomic_DNA"/>
</dbReference>
<sequence length="70" mass="7951">MRPAEEDDSQPLHVFGSRNPDDGVALRQRTFPEQRSWEQRAAPFPPDPCSERRIPGRGELGIMGRPLMAH</sequence>
<feature type="region of interest" description="Disordered" evidence="1">
    <location>
        <begin position="1"/>
        <end position="70"/>
    </location>
</feature>
<accession>A0AAN8BV34</accession>
<organism evidence="2 3">
    <name type="scientific">Champsocephalus esox</name>
    <name type="common">pike icefish</name>
    <dbReference type="NCBI Taxonomy" id="159716"/>
    <lineage>
        <taxon>Eukaryota</taxon>
        <taxon>Metazoa</taxon>
        <taxon>Chordata</taxon>
        <taxon>Craniata</taxon>
        <taxon>Vertebrata</taxon>
        <taxon>Euteleostomi</taxon>
        <taxon>Actinopterygii</taxon>
        <taxon>Neopterygii</taxon>
        <taxon>Teleostei</taxon>
        <taxon>Neoteleostei</taxon>
        <taxon>Acanthomorphata</taxon>
        <taxon>Eupercaria</taxon>
        <taxon>Perciformes</taxon>
        <taxon>Notothenioidei</taxon>
        <taxon>Channichthyidae</taxon>
        <taxon>Champsocephalus</taxon>
    </lineage>
</organism>
<dbReference type="Proteomes" id="UP001335648">
    <property type="component" value="Unassembled WGS sequence"/>
</dbReference>